<proteinExistence type="predicted"/>
<evidence type="ECO:0000313" key="2">
    <source>
        <dbReference type="Proteomes" id="UP000789342"/>
    </source>
</evidence>
<keyword evidence="2" id="KW-1185">Reference proteome</keyword>
<evidence type="ECO:0000313" key="1">
    <source>
        <dbReference type="EMBL" id="CAG8677485.1"/>
    </source>
</evidence>
<dbReference type="AlphaFoldDB" id="A0A9N9EGD2"/>
<protein>
    <submittedName>
        <fullName evidence="1">9418_t:CDS:1</fullName>
    </submittedName>
</protein>
<reference evidence="1" key="1">
    <citation type="submission" date="2021-06" db="EMBL/GenBank/DDBJ databases">
        <authorList>
            <person name="Kallberg Y."/>
            <person name="Tangrot J."/>
            <person name="Rosling A."/>
        </authorList>
    </citation>
    <scope>NUCLEOTIDE SEQUENCE</scope>
    <source>
        <strain evidence="1">CL551</strain>
    </source>
</reference>
<name>A0A9N9EGD2_9GLOM</name>
<dbReference type="EMBL" id="CAJVPV010013403">
    <property type="protein sequence ID" value="CAG8677485.1"/>
    <property type="molecule type" value="Genomic_DNA"/>
</dbReference>
<organism evidence="1 2">
    <name type="scientific">Acaulospora morrowiae</name>
    <dbReference type="NCBI Taxonomy" id="94023"/>
    <lineage>
        <taxon>Eukaryota</taxon>
        <taxon>Fungi</taxon>
        <taxon>Fungi incertae sedis</taxon>
        <taxon>Mucoromycota</taxon>
        <taxon>Glomeromycotina</taxon>
        <taxon>Glomeromycetes</taxon>
        <taxon>Diversisporales</taxon>
        <taxon>Acaulosporaceae</taxon>
        <taxon>Acaulospora</taxon>
    </lineage>
</organism>
<dbReference type="Proteomes" id="UP000789342">
    <property type="component" value="Unassembled WGS sequence"/>
</dbReference>
<feature type="non-terminal residue" evidence="1">
    <location>
        <position position="1"/>
    </location>
</feature>
<gene>
    <name evidence="1" type="ORF">AMORRO_LOCUS11097</name>
</gene>
<comment type="caution">
    <text evidence="1">The sequence shown here is derived from an EMBL/GenBank/DDBJ whole genome shotgun (WGS) entry which is preliminary data.</text>
</comment>
<sequence length="209" mass="24568">ATVNIWKIFCNSGVPFKYNHIQYLSHATHEEVLGPLFKILYITSKSDHKILELDDQNEELITWLEVLSNLNDHLTNEFKHHLRAFMDKIDASQFKNNKRRPIDKSRGIVYSSIIPIGLIFMLNKTKKNFIDQKFLNIPWNNLTLIPGLTLFSKEDNKELRLFFRNQQTPATRLKNSLVLKMRSLEEKLQQAIFILLTDMPNEYTLKDGH</sequence>
<accession>A0A9N9EGD2</accession>